<feature type="region of interest" description="Disordered" evidence="1">
    <location>
        <begin position="132"/>
        <end position="179"/>
    </location>
</feature>
<evidence type="ECO:0000313" key="3">
    <source>
        <dbReference type="EMBL" id="KAL3403703.1"/>
    </source>
</evidence>
<proteinExistence type="predicted"/>
<evidence type="ECO:0000256" key="2">
    <source>
        <dbReference type="SAM" id="Phobius"/>
    </source>
</evidence>
<name>A0ABD2XEE5_9HYME</name>
<dbReference type="Proteomes" id="UP001627154">
    <property type="component" value="Unassembled WGS sequence"/>
</dbReference>
<feature type="region of interest" description="Disordered" evidence="1">
    <location>
        <begin position="76"/>
        <end position="97"/>
    </location>
</feature>
<comment type="caution">
    <text evidence="3">The sequence shown here is derived from an EMBL/GenBank/DDBJ whole genome shotgun (WGS) entry which is preliminary data.</text>
</comment>
<feature type="compositionally biased region" description="Polar residues" evidence="1">
    <location>
        <begin position="78"/>
        <end position="88"/>
    </location>
</feature>
<feature type="transmembrane region" description="Helical" evidence="2">
    <location>
        <begin position="12"/>
        <end position="32"/>
    </location>
</feature>
<evidence type="ECO:0000256" key="1">
    <source>
        <dbReference type="SAM" id="MobiDB-lite"/>
    </source>
</evidence>
<keyword evidence="4" id="KW-1185">Reference proteome</keyword>
<dbReference type="EMBL" id="JBJJXI010000029">
    <property type="protein sequence ID" value="KAL3403703.1"/>
    <property type="molecule type" value="Genomic_DNA"/>
</dbReference>
<keyword evidence="2" id="KW-1133">Transmembrane helix</keyword>
<sequence length="179" mass="20736">MKYHQQVSVDLVNMVYTAIAYLAVAGAAWLFLRFVQACFCLPGHLRRQNNVQQMLQEKVDSYERYIRDCEAKEAAGLATTSTGNSNDTRSLEEQQKERKECLDMLKRELKRIQEGGDPYDFAYLLDEEEKRLLEDSDKEEDDNKSNENKIKIDENQDQPDADDDLAKSDDDESEPKKDK</sequence>
<keyword evidence="2" id="KW-0472">Membrane</keyword>
<gene>
    <name evidence="3" type="ORF">TKK_003634</name>
</gene>
<feature type="compositionally biased region" description="Basic and acidic residues" evidence="1">
    <location>
        <begin position="132"/>
        <end position="154"/>
    </location>
</feature>
<organism evidence="3 4">
    <name type="scientific">Trichogramma kaykai</name>
    <dbReference type="NCBI Taxonomy" id="54128"/>
    <lineage>
        <taxon>Eukaryota</taxon>
        <taxon>Metazoa</taxon>
        <taxon>Ecdysozoa</taxon>
        <taxon>Arthropoda</taxon>
        <taxon>Hexapoda</taxon>
        <taxon>Insecta</taxon>
        <taxon>Pterygota</taxon>
        <taxon>Neoptera</taxon>
        <taxon>Endopterygota</taxon>
        <taxon>Hymenoptera</taxon>
        <taxon>Apocrita</taxon>
        <taxon>Proctotrupomorpha</taxon>
        <taxon>Chalcidoidea</taxon>
        <taxon>Trichogrammatidae</taxon>
        <taxon>Trichogramma</taxon>
    </lineage>
</organism>
<evidence type="ECO:0000313" key="4">
    <source>
        <dbReference type="Proteomes" id="UP001627154"/>
    </source>
</evidence>
<accession>A0ABD2XEE5</accession>
<dbReference type="AlphaFoldDB" id="A0ABD2XEE5"/>
<keyword evidence="2" id="KW-0812">Transmembrane</keyword>
<feature type="compositionally biased region" description="Basic and acidic residues" evidence="1">
    <location>
        <begin position="164"/>
        <end position="179"/>
    </location>
</feature>
<protein>
    <submittedName>
        <fullName evidence="3">Uncharacterized protein</fullName>
    </submittedName>
</protein>
<reference evidence="3 4" key="1">
    <citation type="journal article" date="2024" name="bioRxiv">
        <title>A reference genome for Trichogramma kaykai: A tiny desert-dwelling parasitoid wasp with competing sex-ratio distorters.</title>
        <authorList>
            <person name="Culotta J."/>
            <person name="Lindsey A.R."/>
        </authorList>
    </citation>
    <scope>NUCLEOTIDE SEQUENCE [LARGE SCALE GENOMIC DNA]</scope>
    <source>
        <strain evidence="3 4">KSX58</strain>
    </source>
</reference>